<dbReference type="SUPFAM" id="SSF56935">
    <property type="entry name" value="Porins"/>
    <property type="match status" value="1"/>
</dbReference>
<protein>
    <submittedName>
        <fullName evidence="4">Uncharacterized protein</fullName>
    </submittedName>
</protein>
<comment type="similarity">
    <text evidence="1">Belongs to the TonB-dependent receptor family.</text>
</comment>
<keyword evidence="1" id="KW-0998">Cell outer membrane</keyword>
<feature type="region of interest" description="Disordered" evidence="2">
    <location>
        <begin position="39"/>
        <end position="79"/>
    </location>
</feature>
<dbReference type="eggNOG" id="COG1629">
    <property type="taxonomic scope" value="Bacteria"/>
</dbReference>
<dbReference type="InterPro" id="IPR039426">
    <property type="entry name" value="TonB-dep_rcpt-like"/>
</dbReference>
<comment type="subcellular location">
    <subcellularLocation>
        <location evidence="1">Cell outer membrane</location>
        <topology evidence="1">Multi-pass membrane protein</topology>
    </subcellularLocation>
</comment>
<evidence type="ECO:0000313" key="4">
    <source>
        <dbReference type="EMBL" id="ETD24192.1"/>
    </source>
</evidence>
<dbReference type="PROSITE" id="PS52016">
    <property type="entry name" value="TONB_DEPENDENT_REC_3"/>
    <property type="match status" value="1"/>
</dbReference>
<keyword evidence="3" id="KW-0732">Signal</keyword>
<reference evidence="4 5" key="1">
    <citation type="journal article" date="2014" name="Genome Announc.">
        <title>Draft genome sequences of six enterohepatic helicobacter species isolated from humans and one from rhesus macaques.</title>
        <authorList>
            <person name="Shen Z."/>
            <person name="Sheh A."/>
            <person name="Young S.K."/>
            <person name="Abouelliel A."/>
            <person name="Ward D.V."/>
            <person name="Earl A.M."/>
            <person name="Fox J.G."/>
        </authorList>
    </citation>
    <scope>NUCLEOTIDE SEQUENCE [LARGE SCALE GENOMIC DNA]</scope>
    <source>
        <strain evidence="4 5">MIT 99-5501</strain>
    </source>
</reference>
<accession>V8CAQ8</accession>
<dbReference type="EMBL" id="AZJI01000004">
    <property type="protein sequence ID" value="ETD24192.1"/>
    <property type="molecule type" value="Genomic_DNA"/>
</dbReference>
<comment type="caution">
    <text evidence="4">The sequence shown here is derived from an EMBL/GenBank/DDBJ whole genome shotgun (WGS) entry which is preliminary data.</text>
</comment>
<dbReference type="HOGENOM" id="CLU_012991_0_0_7"/>
<dbReference type="Gene3D" id="2.170.130.10">
    <property type="entry name" value="TonB-dependent receptor, plug domain"/>
    <property type="match status" value="1"/>
</dbReference>
<evidence type="ECO:0000313" key="5">
    <source>
        <dbReference type="Proteomes" id="UP000018731"/>
    </source>
</evidence>
<dbReference type="RefSeq" id="WP_023927665.1">
    <property type="nucleotide sequence ID" value="NZ_KI669454.1"/>
</dbReference>
<proteinExistence type="inferred from homology"/>
<dbReference type="AlphaFoldDB" id="V8CAQ8"/>
<dbReference type="GO" id="GO:0009279">
    <property type="term" value="C:cell outer membrane"/>
    <property type="evidence" value="ECO:0007669"/>
    <property type="project" value="UniProtKB-SubCell"/>
</dbReference>
<feature type="chain" id="PRO_5004767385" evidence="3">
    <location>
        <begin position="36"/>
        <end position="966"/>
    </location>
</feature>
<gene>
    <name evidence="4" type="ORF">HMPREF2086_00941</name>
</gene>
<name>V8CAQ8_9HELI</name>
<evidence type="ECO:0000256" key="3">
    <source>
        <dbReference type="SAM" id="SignalP"/>
    </source>
</evidence>
<dbReference type="PATRIC" id="fig|1357400.3.peg.1291"/>
<dbReference type="OrthoDB" id="9766643at2"/>
<sequence>MEFEKHFYKQKISGFRASFLLANFLLALFANLSHAQQNQPSSNAEKINSITPDNIGGGGGGDTSQNQPPNDTDSNDNLKATSLGKITAYGHKDSSSTYSSSAGTISRTLLESNPSGNGDITSILRLLPNVQFDNSQLRSTSPGEIDPANISISGGLFWQNNFQLDGFNMNNDLDPHGSTTNNQTSIRSTGSQGLNIDTSLLESITVQDSNVSVAYGGFSGGVVEANVRRARKDSGGIKGWHGNISYQFTQGNADPQKFSLTKYHYDERAESNLFLSADERYQPEFFKYSIKSSLEGHITKDLGLVASFTTTQSIIPLSSYRNLASYRYGNDLDKKRENKRQSYNYYLKAHWNPRENLTLEANLGYAPQYNTYYNDAAANSYYEIRSGGYQAGLKALWQLPKALWTQSLGLSYVENSRKSDANYFYQWFRSVDKNFGGISTLVFEGGFGDLDQTQATTTYKSDFSFEPLQIHRLSNNIRLGFEISHLYIGRNRPTDHYWMQGNPERMTAEQSCGVDSLGYDGLCSSSPLLLSGKPMTSGSGAGGQFATQIRINKANNFVFNGLSYGIYAENDMQLDFGFMGLLNIRPGLRFDGDSYMGKHTIAPRFSLSYITPAPREWQTKLTFGANRYYGRNLLSFWLYAQQSKSWEVWRRQMCGDNSQANGYTCGSGANKPSDWKRNNDYNLSSFFHFEKLRVPYDDELMGGITQQLGIFELSAKYIMRFGRDEVMRQDTGNAQTRSDSYWNNNGSSQSDIIAVMLQNTQPINTFGIAHHYLFAYDVTQVKRSYNIWLNTHNGVDRDDDEYANNELIYYDGALIRYRDRPVENFARPFTLRLTTTHSFKISRTKWLWNNFFRYRGGFDRMINTAQTISINGTNYQRFDKMHFKAAFSWDMRLGMEVDVYRGKKMRNILYVNVDIYNVLNTRNMTTLQAIGTTTTNGAITPGIASAGTFMVYEMGRQFWFQVGYKF</sequence>
<evidence type="ECO:0000256" key="2">
    <source>
        <dbReference type="SAM" id="MobiDB-lite"/>
    </source>
</evidence>
<keyword evidence="5" id="KW-1185">Reference proteome</keyword>
<keyword evidence="1" id="KW-0812">Transmembrane</keyword>
<dbReference type="STRING" id="1357400.HMPREF2086_00941"/>
<keyword evidence="1" id="KW-1134">Transmembrane beta strand</keyword>
<keyword evidence="1" id="KW-0813">Transport</keyword>
<keyword evidence="1" id="KW-0472">Membrane</keyword>
<feature type="compositionally biased region" description="Polar residues" evidence="2">
    <location>
        <begin position="69"/>
        <end position="79"/>
    </location>
</feature>
<evidence type="ECO:0000256" key="1">
    <source>
        <dbReference type="PROSITE-ProRule" id="PRU01360"/>
    </source>
</evidence>
<feature type="compositionally biased region" description="Polar residues" evidence="2">
    <location>
        <begin position="39"/>
        <end position="48"/>
    </location>
</feature>
<organism evidence="4 5">
    <name type="scientific">Helicobacter macacae MIT 99-5501</name>
    <dbReference type="NCBI Taxonomy" id="1357400"/>
    <lineage>
        <taxon>Bacteria</taxon>
        <taxon>Pseudomonadati</taxon>
        <taxon>Campylobacterota</taxon>
        <taxon>Epsilonproteobacteria</taxon>
        <taxon>Campylobacterales</taxon>
        <taxon>Helicobacteraceae</taxon>
        <taxon>Helicobacter</taxon>
    </lineage>
</organism>
<dbReference type="Proteomes" id="UP000018731">
    <property type="component" value="Unassembled WGS sequence"/>
</dbReference>
<feature type="signal peptide" evidence="3">
    <location>
        <begin position="1"/>
        <end position="35"/>
    </location>
</feature>
<dbReference type="InterPro" id="IPR037066">
    <property type="entry name" value="Plug_dom_sf"/>
</dbReference>